<organism evidence="3 4">
    <name type="scientific">candidate division CSSED10-310 bacterium</name>
    <dbReference type="NCBI Taxonomy" id="2855610"/>
    <lineage>
        <taxon>Bacteria</taxon>
        <taxon>Bacteria division CSSED10-310</taxon>
    </lineage>
</organism>
<dbReference type="Pfam" id="PF05378">
    <property type="entry name" value="Hydant_A_N"/>
    <property type="match status" value="1"/>
</dbReference>
<name>A0ABV6YTV9_UNCC1</name>
<feature type="domain" description="Hydantoinase A/oxoprolinase" evidence="1">
    <location>
        <begin position="197"/>
        <end position="376"/>
    </location>
</feature>
<evidence type="ECO:0000313" key="3">
    <source>
        <dbReference type="EMBL" id="MFC1849617.1"/>
    </source>
</evidence>
<protein>
    <submittedName>
        <fullName evidence="3">Hydantoinase/oxoprolinase family protein</fullName>
    </submittedName>
</protein>
<gene>
    <name evidence="3" type="ORF">ACFL27_05350</name>
</gene>
<feature type="non-terminal residue" evidence="3">
    <location>
        <position position="389"/>
    </location>
</feature>
<reference evidence="3 4" key="1">
    <citation type="submission" date="2024-09" db="EMBL/GenBank/DDBJ databases">
        <title>Laminarin stimulates single cell rates of sulfate reduction while oxygen inhibits transcriptomic activity in coastal marine sediment.</title>
        <authorList>
            <person name="Lindsay M."/>
            <person name="Orcutt B."/>
            <person name="Emerson D."/>
            <person name="Stepanauskas R."/>
            <person name="D'Angelo T."/>
        </authorList>
    </citation>
    <scope>NUCLEOTIDE SEQUENCE [LARGE SCALE GENOMIC DNA]</scope>
    <source>
        <strain evidence="3">SAG AM-311-K15</strain>
    </source>
</reference>
<evidence type="ECO:0000259" key="1">
    <source>
        <dbReference type="Pfam" id="PF01968"/>
    </source>
</evidence>
<keyword evidence="4" id="KW-1185">Reference proteome</keyword>
<comment type="caution">
    <text evidence="3">The sequence shown here is derived from an EMBL/GenBank/DDBJ whole genome shotgun (WGS) entry which is preliminary data.</text>
</comment>
<dbReference type="Pfam" id="PF01968">
    <property type="entry name" value="Hydantoinase_A"/>
    <property type="match status" value="1"/>
</dbReference>
<dbReference type="InterPro" id="IPR002821">
    <property type="entry name" value="Hydantoinase_A"/>
</dbReference>
<dbReference type="InterPro" id="IPR008040">
    <property type="entry name" value="Hydant_A_N"/>
</dbReference>
<dbReference type="EMBL" id="JBHPBY010000048">
    <property type="protein sequence ID" value="MFC1849617.1"/>
    <property type="molecule type" value="Genomic_DNA"/>
</dbReference>
<dbReference type="PANTHER" id="PTHR11365:SF23">
    <property type="entry name" value="HYPOTHETICAL 5-OXOPROLINASE (EUROFUNG)-RELATED"/>
    <property type="match status" value="1"/>
</dbReference>
<accession>A0ABV6YTV9</accession>
<dbReference type="PANTHER" id="PTHR11365">
    <property type="entry name" value="5-OXOPROLINASE RELATED"/>
    <property type="match status" value="1"/>
</dbReference>
<evidence type="ECO:0000259" key="2">
    <source>
        <dbReference type="Pfam" id="PF05378"/>
    </source>
</evidence>
<dbReference type="Proteomes" id="UP001594351">
    <property type="component" value="Unassembled WGS sequence"/>
</dbReference>
<sequence length="389" mass="41906">MTEIRLGIDVGGTFTDCVVLNKGQLFLDKIFTNPKSPADAVLEIIARQKIPGSVRIELAHGTTVATNAILERKTARVALITTSGFKHILHIGRQQRASLYNPRLMKAEPLVQEDHCLEIKERMDHQGQVVTPVTDQDLKKLLNKVKKIKPEAIAISLLYSFRNSLHEEQLARTLSAHIPCPLSLSSRVSPEIREFERTSTTAIDAAIKPIVSHYLTKITSNLAGLRVEPFHVMQSNGGVNLPEAVMKQPVNLVLSGPAGGVSACRSLAELTGEPNLIGLDMGGTSTDVSIIVDGRITTVEAGKIGGLPMQLPMIDIETIGAGGGSIAWIDQGGLLKVGPHSAGALPGPICYQKGGTDLTVSDANLLLGYLPADHFLLNLNMRYRGQNYV</sequence>
<evidence type="ECO:0000313" key="4">
    <source>
        <dbReference type="Proteomes" id="UP001594351"/>
    </source>
</evidence>
<dbReference type="InterPro" id="IPR043129">
    <property type="entry name" value="ATPase_NBD"/>
</dbReference>
<dbReference type="SUPFAM" id="SSF53067">
    <property type="entry name" value="Actin-like ATPase domain"/>
    <property type="match status" value="1"/>
</dbReference>
<feature type="domain" description="Hydantoinase/oxoprolinase N-terminal" evidence="2">
    <location>
        <begin position="5"/>
        <end position="176"/>
    </location>
</feature>
<dbReference type="InterPro" id="IPR045079">
    <property type="entry name" value="Oxoprolinase-like"/>
</dbReference>
<proteinExistence type="predicted"/>